<dbReference type="Proteomes" id="UP001597213">
    <property type="component" value="Unassembled WGS sequence"/>
</dbReference>
<keyword evidence="1" id="KW-0813">Transport</keyword>
<keyword evidence="2" id="KW-0349">Heme</keyword>
<comment type="caution">
    <text evidence="6">The sequence shown here is derived from an EMBL/GenBank/DDBJ whole genome shotgun (WGS) entry which is preliminary data.</text>
</comment>
<proteinExistence type="inferred from homology"/>
<dbReference type="InterPro" id="IPR012292">
    <property type="entry name" value="Globin/Proto"/>
</dbReference>
<dbReference type="InterPro" id="IPR044203">
    <property type="entry name" value="GlbO/GLB3-like"/>
</dbReference>
<dbReference type="Gene3D" id="1.10.490.10">
    <property type="entry name" value="Globins"/>
    <property type="match status" value="1"/>
</dbReference>
<keyword evidence="3" id="KW-0479">Metal-binding</keyword>
<evidence type="ECO:0000256" key="2">
    <source>
        <dbReference type="ARBA" id="ARBA00022617"/>
    </source>
</evidence>
<name>A0ABW4RB06_9RHOB</name>
<dbReference type="PANTHER" id="PTHR47366:SF1">
    <property type="entry name" value="TWO-ON-TWO HEMOGLOBIN-3"/>
    <property type="match status" value="1"/>
</dbReference>
<dbReference type="RefSeq" id="WP_379144815.1">
    <property type="nucleotide sequence ID" value="NZ_JBHUEN010000050.1"/>
</dbReference>
<evidence type="ECO:0000256" key="4">
    <source>
        <dbReference type="ARBA" id="ARBA00023004"/>
    </source>
</evidence>
<gene>
    <name evidence="6" type="ORF">ACFSCT_17105</name>
</gene>
<evidence type="ECO:0000256" key="3">
    <source>
        <dbReference type="ARBA" id="ARBA00022723"/>
    </source>
</evidence>
<dbReference type="CDD" id="cd14773">
    <property type="entry name" value="TrHb2_PhHbO-like_O"/>
    <property type="match status" value="1"/>
</dbReference>
<evidence type="ECO:0000256" key="1">
    <source>
        <dbReference type="ARBA" id="ARBA00022448"/>
    </source>
</evidence>
<dbReference type="PANTHER" id="PTHR47366">
    <property type="entry name" value="TWO-ON-TWO HEMOGLOBIN-3"/>
    <property type="match status" value="1"/>
</dbReference>
<keyword evidence="7" id="KW-1185">Reference proteome</keyword>
<keyword evidence="4" id="KW-0408">Iron</keyword>
<organism evidence="6 7">
    <name type="scientific">Paracoccus pacificus</name>
    <dbReference type="NCBI Taxonomy" id="1463598"/>
    <lineage>
        <taxon>Bacteria</taxon>
        <taxon>Pseudomonadati</taxon>
        <taxon>Pseudomonadota</taxon>
        <taxon>Alphaproteobacteria</taxon>
        <taxon>Rhodobacterales</taxon>
        <taxon>Paracoccaceae</taxon>
        <taxon>Paracoccus</taxon>
    </lineage>
</organism>
<dbReference type="EMBL" id="JBHUEN010000050">
    <property type="protein sequence ID" value="MFD1883432.1"/>
    <property type="molecule type" value="Genomic_DNA"/>
</dbReference>
<dbReference type="InterPro" id="IPR009050">
    <property type="entry name" value="Globin-like_sf"/>
</dbReference>
<reference evidence="7" key="1">
    <citation type="journal article" date="2019" name="Int. J. Syst. Evol. Microbiol.">
        <title>The Global Catalogue of Microorganisms (GCM) 10K type strain sequencing project: providing services to taxonomists for standard genome sequencing and annotation.</title>
        <authorList>
            <consortium name="The Broad Institute Genomics Platform"/>
            <consortium name="The Broad Institute Genome Sequencing Center for Infectious Disease"/>
            <person name="Wu L."/>
            <person name="Ma J."/>
        </authorList>
    </citation>
    <scope>NUCLEOTIDE SEQUENCE [LARGE SCALE GENOMIC DNA]</scope>
    <source>
        <strain evidence="7">CCUG 56029</strain>
    </source>
</reference>
<comment type="similarity">
    <text evidence="5">Belongs to the truncated hemoglobin family. Group II subfamily.</text>
</comment>
<accession>A0ABW4RB06</accession>
<dbReference type="SUPFAM" id="SSF46458">
    <property type="entry name" value="Globin-like"/>
    <property type="match status" value="1"/>
</dbReference>
<dbReference type="Pfam" id="PF01152">
    <property type="entry name" value="Bac_globin"/>
    <property type="match status" value="1"/>
</dbReference>
<protein>
    <submittedName>
        <fullName evidence="6">Group II truncated hemoglobin</fullName>
    </submittedName>
</protein>
<evidence type="ECO:0000313" key="6">
    <source>
        <dbReference type="EMBL" id="MFD1883432.1"/>
    </source>
</evidence>
<dbReference type="InterPro" id="IPR001486">
    <property type="entry name" value="Hemoglobin_trunc"/>
</dbReference>
<sequence length="144" mass="16227">MQPTAAILDRIGGAATLRGVVARFYDLIETDPRGARILQMHLRGHGLSHVRAEQFDFMSGFLGGPRLYAERHGHMNLREIHDHVPIRSRDAEDWLALMDRALDEAGIDDAEALERIRATLRRAALMLVNTSDDITHLPDRPTRS</sequence>
<evidence type="ECO:0000256" key="5">
    <source>
        <dbReference type="ARBA" id="ARBA00034496"/>
    </source>
</evidence>
<evidence type="ECO:0000313" key="7">
    <source>
        <dbReference type="Proteomes" id="UP001597213"/>
    </source>
</evidence>